<feature type="chain" id="PRO_5021934425" description="DUF4369 domain-containing protein" evidence="1">
    <location>
        <begin position="22"/>
        <end position="221"/>
    </location>
</feature>
<name>A0A512BJ21_9BACT</name>
<organism evidence="2 3">
    <name type="scientific">Segetibacter aerophilus</name>
    <dbReference type="NCBI Taxonomy" id="670293"/>
    <lineage>
        <taxon>Bacteria</taxon>
        <taxon>Pseudomonadati</taxon>
        <taxon>Bacteroidota</taxon>
        <taxon>Chitinophagia</taxon>
        <taxon>Chitinophagales</taxon>
        <taxon>Chitinophagaceae</taxon>
        <taxon>Segetibacter</taxon>
    </lineage>
</organism>
<accession>A0A512BJ21</accession>
<evidence type="ECO:0008006" key="4">
    <source>
        <dbReference type="Google" id="ProtNLM"/>
    </source>
</evidence>
<evidence type="ECO:0000313" key="2">
    <source>
        <dbReference type="EMBL" id="GEO11966.1"/>
    </source>
</evidence>
<keyword evidence="3" id="KW-1185">Reference proteome</keyword>
<dbReference type="RefSeq" id="WP_147206091.1">
    <property type="nucleotide sequence ID" value="NZ_BJYT01000034.1"/>
</dbReference>
<keyword evidence="1" id="KW-0732">Signal</keyword>
<dbReference type="AlphaFoldDB" id="A0A512BJ21"/>
<dbReference type="EMBL" id="BJYT01000034">
    <property type="protein sequence ID" value="GEO11966.1"/>
    <property type="molecule type" value="Genomic_DNA"/>
</dbReference>
<proteinExistence type="predicted"/>
<sequence length="221" mass="25261">MVKKFYFLVYMLLLTCTLAYSQDLSIKDPATGKYFSASAYADFKGTPFLEDEWLAGSVITSTGLRFNTKLKFNLFTNSLFLNKDGEALEISDDIKTFTLMPVVTDSNSYRNFTKGIVASGLTSKQFVEKLVGGKHELYKLHTKVVRELNEINVGIVKRFASVVKYYLSNPTSVKHFELDKKQVLEALSDKQEMVKDYLSKEKLSFKNEKDLIKVIEFYNTL</sequence>
<protein>
    <recommendedName>
        <fullName evidence="4">DUF4369 domain-containing protein</fullName>
    </recommendedName>
</protein>
<evidence type="ECO:0000313" key="3">
    <source>
        <dbReference type="Proteomes" id="UP000321513"/>
    </source>
</evidence>
<evidence type="ECO:0000256" key="1">
    <source>
        <dbReference type="SAM" id="SignalP"/>
    </source>
</evidence>
<gene>
    <name evidence="2" type="ORF">SAE01_44620</name>
</gene>
<dbReference type="OrthoDB" id="680837at2"/>
<reference evidence="2 3" key="1">
    <citation type="submission" date="2019-07" db="EMBL/GenBank/DDBJ databases">
        <title>Whole genome shotgun sequence of Segetibacter aerophilus NBRC 106135.</title>
        <authorList>
            <person name="Hosoyama A."/>
            <person name="Uohara A."/>
            <person name="Ohji S."/>
            <person name="Ichikawa N."/>
        </authorList>
    </citation>
    <scope>NUCLEOTIDE SEQUENCE [LARGE SCALE GENOMIC DNA]</scope>
    <source>
        <strain evidence="2 3">NBRC 106135</strain>
    </source>
</reference>
<dbReference type="Proteomes" id="UP000321513">
    <property type="component" value="Unassembled WGS sequence"/>
</dbReference>
<feature type="signal peptide" evidence="1">
    <location>
        <begin position="1"/>
        <end position="21"/>
    </location>
</feature>
<comment type="caution">
    <text evidence="2">The sequence shown here is derived from an EMBL/GenBank/DDBJ whole genome shotgun (WGS) entry which is preliminary data.</text>
</comment>